<dbReference type="AlphaFoldDB" id="A0AAD7NAE5"/>
<keyword evidence="8" id="KW-1185">Reference proteome</keyword>
<comment type="subcellular location">
    <subcellularLocation>
        <location evidence="1">Membrane</location>
    </subcellularLocation>
</comment>
<evidence type="ECO:0000256" key="1">
    <source>
        <dbReference type="ARBA" id="ARBA00004370"/>
    </source>
</evidence>
<comment type="caution">
    <text evidence="7">The sequence shown here is derived from an EMBL/GenBank/DDBJ whole genome shotgun (WGS) entry which is preliminary data.</text>
</comment>
<dbReference type="PROSITE" id="PS01309">
    <property type="entry name" value="UPF0057"/>
    <property type="match status" value="1"/>
</dbReference>
<feature type="transmembrane region" description="Helical" evidence="6">
    <location>
        <begin position="12"/>
        <end position="28"/>
    </location>
</feature>
<gene>
    <name evidence="7" type="ORF">DFH07DRAFT_825376</name>
</gene>
<dbReference type="Proteomes" id="UP001215280">
    <property type="component" value="Unassembled WGS sequence"/>
</dbReference>
<evidence type="ECO:0000313" key="8">
    <source>
        <dbReference type="Proteomes" id="UP001215280"/>
    </source>
</evidence>
<evidence type="ECO:0000256" key="4">
    <source>
        <dbReference type="ARBA" id="ARBA00022989"/>
    </source>
</evidence>
<dbReference type="GO" id="GO:0016020">
    <property type="term" value="C:membrane"/>
    <property type="evidence" value="ECO:0007669"/>
    <property type="project" value="UniProtKB-SubCell"/>
</dbReference>
<keyword evidence="3 6" id="KW-0812">Transmembrane</keyword>
<feature type="transmembrane region" description="Helical" evidence="6">
    <location>
        <begin position="35"/>
        <end position="57"/>
    </location>
</feature>
<reference evidence="7" key="1">
    <citation type="submission" date="2023-03" db="EMBL/GenBank/DDBJ databases">
        <title>Massive genome expansion in bonnet fungi (Mycena s.s.) driven by repeated elements and novel gene families across ecological guilds.</title>
        <authorList>
            <consortium name="Lawrence Berkeley National Laboratory"/>
            <person name="Harder C.B."/>
            <person name="Miyauchi S."/>
            <person name="Viragh M."/>
            <person name="Kuo A."/>
            <person name="Thoen E."/>
            <person name="Andreopoulos B."/>
            <person name="Lu D."/>
            <person name="Skrede I."/>
            <person name="Drula E."/>
            <person name="Henrissat B."/>
            <person name="Morin E."/>
            <person name="Kohler A."/>
            <person name="Barry K."/>
            <person name="LaButti K."/>
            <person name="Morin E."/>
            <person name="Salamov A."/>
            <person name="Lipzen A."/>
            <person name="Mereny Z."/>
            <person name="Hegedus B."/>
            <person name="Baldrian P."/>
            <person name="Stursova M."/>
            <person name="Weitz H."/>
            <person name="Taylor A."/>
            <person name="Grigoriev I.V."/>
            <person name="Nagy L.G."/>
            <person name="Martin F."/>
            <person name="Kauserud H."/>
        </authorList>
    </citation>
    <scope>NUCLEOTIDE SEQUENCE</scope>
    <source>
        <strain evidence="7">CBHHK188m</strain>
    </source>
</reference>
<evidence type="ECO:0008006" key="9">
    <source>
        <dbReference type="Google" id="ProtNLM"/>
    </source>
</evidence>
<dbReference type="EMBL" id="JARJLG010000074">
    <property type="protein sequence ID" value="KAJ7752462.1"/>
    <property type="molecule type" value="Genomic_DNA"/>
</dbReference>
<evidence type="ECO:0000256" key="2">
    <source>
        <dbReference type="ARBA" id="ARBA00009530"/>
    </source>
</evidence>
<evidence type="ECO:0000256" key="5">
    <source>
        <dbReference type="ARBA" id="ARBA00023136"/>
    </source>
</evidence>
<dbReference type="Pfam" id="PF01679">
    <property type="entry name" value="Pmp3"/>
    <property type="match status" value="1"/>
</dbReference>
<organism evidence="7 8">
    <name type="scientific">Mycena maculata</name>
    <dbReference type="NCBI Taxonomy" id="230809"/>
    <lineage>
        <taxon>Eukaryota</taxon>
        <taxon>Fungi</taxon>
        <taxon>Dikarya</taxon>
        <taxon>Basidiomycota</taxon>
        <taxon>Agaricomycotina</taxon>
        <taxon>Agaricomycetes</taxon>
        <taxon>Agaricomycetidae</taxon>
        <taxon>Agaricales</taxon>
        <taxon>Marasmiineae</taxon>
        <taxon>Mycenaceae</taxon>
        <taxon>Mycena</taxon>
    </lineage>
</organism>
<dbReference type="PANTHER" id="PTHR21659:SF112">
    <property type="entry name" value="PROTEIN SNA2-RELATED"/>
    <property type="match status" value="1"/>
</dbReference>
<name>A0AAD7NAE5_9AGAR</name>
<evidence type="ECO:0000256" key="3">
    <source>
        <dbReference type="ARBA" id="ARBA00022692"/>
    </source>
</evidence>
<accession>A0AAD7NAE5</accession>
<evidence type="ECO:0000256" key="6">
    <source>
        <dbReference type="SAM" id="Phobius"/>
    </source>
</evidence>
<proteinExistence type="inferred from homology"/>
<evidence type="ECO:0000313" key="7">
    <source>
        <dbReference type="EMBL" id="KAJ7752462.1"/>
    </source>
</evidence>
<comment type="similarity">
    <text evidence="2">Belongs to the UPF0057 (PMP3) family.</text>
</comment>
<dbReference type="InterPro" id="IPR000612">
    <property type="entry name" value="PMP3"/>
</dbReference>
<dbReference type="PANTHER" id="PTHR21659">
    <property type="entry name" value="HYDROPHOBIC PROTEIN RCI2 LOW TEMPERATURE AND SALT RESPONSIVE PROTEIN LTI6 -RELATED"/>
    <property type="match status" value="1"/>
</dbReference>
<keyword evidence="4 6" id="KW-1133">Transmembrane helix</keyword>
<protein>
    <recommendedName>
        <fullName evidence="9">Plasma membrane proteolipid 3</fullName>
    </recommendedName>
</protein>
<sequence>MSDNVSSTWNVFLYLLAILVPPVAVFFKRGLLADFWINVCLTILGWIPGVIHAWYIISRHEVTTHETKVKST</sequence>
<keyword evidence="5 6" id="KW-0472">Membrane</keyword>